<accession>A0ABU3Y1G5</accession>
<proteinExistence type="predicted"/>
<dbReference type="RefSeq" id="WP_317234919.1">
    <property type="nucleotide sequence ID" value="NZ_JAWJUL010000537.1"/>
</dbReference>
<organism evidence="1 2">
    <name type="scientific">Metapseudomonas otitidis</name>
    <dbReference type="NCBI Taxonomy" id="319939"/>
    <lineage>
        <taxon>Bacteria</taxon>
        <taxon>Pseudomonadati</taxon>
        <taxon>Pseudomonadota</taxon>
        <taxon>Gammaproteobacteria</taxon>
        <taxon>Pseudomonadales</taxon>
        <taxon>Pseudomonadaceae</taxon>
        <taxon>Metapseudomonas</taxon>
    </lineage>
</organism>
<comment type="caution">
    <text evidence="1">The sequence shown here is derived from an EMBL/GenBank/DDBJ whole genome shotgun (WGS) entry which is preliminary data.</text>
</comment>
<dbReference type="Proteomes" id="UP001273935">
    <property type="component" value="Unassembled WGS sequence"/>
</dbReference>
<evidence type="ECO:0000313" key="1">
    <source>
        <dbReference type="EMBL" id="MDV3444002.1"/>
    </source>
</evidence>
<feature type="non-terminal residue" evidence="1">
    <location>
        <position position="61"/>
    </location>
</feature>
<gene>
    <name evidence="1" type="ORF">R0G64_32200</name>
</gene>
<sequence length="61" mass="6597">MGQQLPGPLQAAQGRLGLLQATLQPGEEQAALTALAELRDGYQQSALDNMLEHYLEAQDPH</sequence>
<reference evidence="1 2" key="1">
    <citation type="submission" date="2023-10" db="EMBL/GenBank/DDBJ databases">
        <title>Pseudomonas otitidis isolated from a paediatric patient with cystic fibrosis in Chile.</title>
        <authorList>
            <person name="Amsteins-Romero L."/>
            <person name="Opazo-Capurro A."/>
            <person name="Matus-Kohler M."/>
            <person name="Gonzalez-Rocha G."/>
        </authorList>
    </citation>
    <scope>NUCLEOTIDE SEQUENCE [LARGE SCALE GENOMIC DNA]</scope>
    <source>
        <strain evidence="1 2">P-714</strain>
    </source>
</reference>
<protein>
    <submittedName>
        <fullName evidence="1">Uncharacterized protein</fullName>
    </submittedName>
</protein>
<evidence type="ECO:0000313" key="2">
    <source>
        <dbReference type="Proteomes" id="UP001273935"/>
    </source>
</evidence>
<dbReference type="EMBL" id="JAWJUL010000537">
    <property type="protein sequence ID" value="MDV3444002.1"/>
    <property type="molecule type" value="Genomic_DNA"/>
</dbReference>
<name>A0ABU3Y1G5_9GAMM</name>
<keyword evidence="2" id="KW-1185">Reference proteome</keyword>